<keyword evidence="2" id="KW-1185">Reference proteome</keyword>
<dbReference type="OrthoDB" id="5086500at2759"/>
<dbReference type="Pfam" id="PF20246">
    <property type="entry name" value="DUF6601"/>
    <property type="match status" value="1"/>
</dbReference>
<organism evidence="1 2">
    <name type="scientific">Polytolypa hystricis (strain UAMH7299)</name>
    <dbReference type="NCBI Taxonomy" id="1447883"/>
    <lineage>
        <taxon>Eukaryota</taxon>
        <taxon>Fungi</taxon>
        <taxon>Dikarya</taxon>
        <taxon>Ascomycota</taxon>
        <taxon>Pezizomycotina</taxon>
        <taxon>Eurotiomycetes</taxon>
        <taxon>Eurotiomycetidae</taxon>
        <taxon>Onygenales</taxon>
        <taxon>Onygenales incertae sedis</taxon>
        <taxon>Polytolypa</taxon>
    </lineage>
</organism>
<proteinExistence type="predicted"/>
<name>A0A2B7WZ42_POLH7</name>
<gene>
    <name evidence="1" type="ORF">AJ80_08951</name>
</gene>
<evidence type="ECO:0000313" key="2">
    <source>
        <dbReference type="Proteomes" id="UP000224634"/>
    </source>
</evidence>
<sequence>MESIHGVSCNFPDEPASPYTTYLRPKKKKNHTTPFSTDASIYIPSAFLHPAGVNFQYKLIKPNENLQGYLAVDLTTPKLNQIHHLLWLAGLPRPARPLHRQKLINRSVALTESPDEHLVWNESQIFIKPIPEYLLDHEFWTKELCPHPDLHNSACGLLLSYAWLISCKLDFQIAKDERILPAEVTWDAWTLLIREFLEWIDNTERGPLPITYINQRYQFGELRLTRLNSLYRFTPSIFSIRNLVFGFMPSSTCNAGWIGNQWATGKFQLPKTMYRVHVGLYYIYVYLYRDNCSFMDIVVLLPSLFNNSVPQAGPEGAEELGE</sequence>
<dbReference type="PANTHER" id="PTHR34414:SF1">
    <property type="entry name" value="SUBTILISIN-LIKE SERINE PROTEASE"/>
    <property type="match status" value="1"/>
</dbReference>
<dbReference type="AlphaFoldDB" id="A0A2B7WZ42"/>
<accession>A0A2B7WZ42</accession>
<dbReference type="Proteomes" id="UP000224634">
    <property type="component" value="Unassembled WGS sequence"/>
</dbReference>
<dbReference type="STRING" id="1447883.A0A2B7WZ42"/>
<dbReference type="InterPro" id="IPR046536">
    <property type="entry name" value="DUF6601"/>
</dbReference>
<reference evidence="1 2" key="1">
    <citation type="submission" date="2017-10" db="EMBL/GenBank/DDBJ databases">
        <title>Comparative genomics in systemic dimorphic fungi from Ajellomycetaceae.</title>
        <authorList>
            <person name="Munoz J.F."/>
            <person name="Mcewen J.G."/>
            <person name="Clay O.K."/>
            <person name="Cuomo C.A."/>
        </authorList>
    </citation>
    <scope>NUCLEOTIDE SEQUENCE [LARGE SCALE GENOMIC DNA]</scope>
    <source>
        <strain evidence="1 2">UAMH7299</strain>
    </source>
</reference>
<dbReference type="PANTHER" id="PTHR34414">
    <property type="entry name" value="HET DOMAIN-CONTAINING PROTEIN-RELATED"/>
    <property type="match status" value="1"/>
</dbReference>
<protein>
    <submittedName>
        <fullName evidence="1">Uncharacterized protein</fullName>
    </submittedName>
</protein>
<dbReference type="EMBL" id="PDNA01000231">
    <property type="protein sequence ID" value="PGH01879.1"/>
    <property type="molecule type" value="Genomic_DNA"/>
</dbReference>
<comment type="caution">
    <text evidence="1">The sequence shown here is derived from an EMBL/GenBank/DDBJ whole genome shotgun (WGS) entry which is preliminary data.</text>
</comment>
<evidence type="ECO:0000313" key="1">
    <source>
        <dbReference type="EMBL" id="PGH01879.1"/>
    </source>
</evidence>